<dbReference type="SMART" id="SM00849">
    <property type="entry name" value="Lactamase_B"/>
    <property type="match status" value="1"/>
</dbReference>
<comment type="caution">
    <text evidence="6">The sequence shown here is derived from an EMBL/GenBank/DDBJ whole genome shotgun (WGS) entry which is preliminary data.</text>
</comment>
<dbReference type="Gene3D" id="3.60.15.10">
    <property type="entry name" value="Ribonuclease Z/Hydroxyacylglutathione hydrolase-like"/>
    <property type="match status" value="1"/>
</dbReference>
<comment type="cofactor">
    <cofactor evidence="1">
        <name>Zn(2+)</name>
        <dbReference type="ChEBI" id="CHEBI:29105"/>
    </cofactor>
</comment>
<evidence type="ECO:0000256" key="3">
    <source>
        <dbReference type="ARBA" id="ARBA00022801"/>
    </source>
</evidence>
<dbReference type="GO" id="GO:0016787">
    <property type="term" value="F:hydrolase activity"/>
    <property type="evidence" value="ECO:0007669"/>
    <property type="project" value="UniProtKB-KW"/>
</dbReference>
<evidence type="ECO:0000313" key="6">
    <source>
        <dbReference type="EMBL" id="PJC82111.1"/>
    </source>
</evidence>
<feature type="domain" description="Metallo-beta-lactamase" evidence="5">
    <location>
        <begin position="12"/>
        <end position="197"/>
    </location>
</feature>
<sequence>MKIIKYSLGQLQTNCYFIVEDNQCIIIDPADEAGFILEELQRRKLKLVGILATHGHFDHLLAVGEIQRSIDISLYLSKKDLFLIDRLEETVKHFLGYKPTTLPIKNIKNFVIENSLKIGNFKLKIIPSPGHTPGGVCYYLPAEASAKAGLPILFSGDTLFKQGIGRYDFSYCNKDDLKHSLKKILLLPKDTVVYPGHGEKTTVAEEKKNFPNFLVS</sequence>
<dbReference type="EMBL" id="PFQK01000026">
    <property type="protein sequence ID" value="PJC82111.1"/>
    <property type="molecule type" value="Genomic_DNA"/>
</dbReference>
<dbReference type="CDD" id="cd06262">
    <property type="entry name" value="metallo-hydrolase-like_MBL-fold"/>
    <property type="match status" value="1"/>
</dbReference>
<dbReference type="InterPro" id="IPR036866">
    <property type="entry name" value="RibonucZ/Hydroxyglut_hydro"/>
</dbReference>
<dbReference type="InterPro" id="IPR001279">
    <property type="entry name" value="Metallo-B-lactamas"/>
</dbReference>
<keyword evidence="3 6" id="KW-0378">Hydrolase</keyword>
<proteinExistence type="predicted"/>
<name>A0A2M8GNH7_9BACT</name>
<evidence type="ECO:0000313" key="7">
    <source>
        <dbReference type="Proteomes" id="UP000229370"/>
    </source>
</evidence>
<dbReference type="GO" id="GO:0046872">
    <property type="term" value="F:metal ion binding"/>
    <property type="evidence" value="ECO:0007669"/>
    <property type="project" value="UniProtKB-KW"/>
</dbReference>
<accession>A0A2M8GNH7</accession>
<keyword evidence="4" id="KW-0862">Zinc</keyword>
<evidence type="ECO:0000259" key="5">
    <source>
        <dbReference type="SMART" id="SM00849"/>
    </source>
</evidence>
<dbReference type="PANTHER" id="PTHR46233">
    <property type="entry name" value="HYDROXYACYLGLUTATHIONE HYDROLASE GLOC"/>
    <property type="match status" value="1"/>
</dbReference>
<keyword evidence="2" id="KW-0479">Metal-binding</keyword>
<evidence type="ECO:0000256" key="4">
    <source>
        <dbReference type="ARBA" id="ARBA00022833"/>
    </source>
</evidence>
<evidence type="ECO:0000256" key="1">
    <source>
        <dbReference type="ARBA" id="ARBA00001947"/>
    </source>
</evidence>
<dbReference type="AlphaFoldDB" id="A0A2M8GNH7"/>
<evidence type="ECO:0000256" key="2">
    <source>
        <dbReference type="ARBA" id="ARBA00022723"/>
    </source>
</evidence>
<dbReference type="PANTHER" id="PTHR46233:SF3">
    <property type="entry name" value="HYDROXYACYLGLUTATHIONE HYDROLASE GLOC"/>
    <property type="match status" value="1"/>
</dbReference>
<dbReference type="Pfam" id="PF00753">
    <property type="entry name" value="Lactamase_B"/>
    <property type="match status" value="1"/>
</dbReference>
<organism evidence="6 7">
    <name type="scientific">Candidatus Roizmanbacteria bacterium CG_4_8_14_3_um_filter_36_10</name>
    <dbReference type="NCBI Taxonomy" id="1974834"/>
    <lineage>
        <taxon>Bacteria</taxon>
        <taxon>Candidatus Roizmaniibacteriota</taxon>
    </lineage>
</organism>
<dbReference type="SUPFAM" id="SSF56281">
    <property type="entry name" value="Metallo-hydrolase/oxidoreductase"/>
    <property type="match status" value="1"/>
</dbReference>
<gene>
    <name evidence="6" type="ORF">CO007_01180</name>
</gene>
<dbReference type="InterPro" id="IPR051453">
    <property type="entry name" value="MBL_Glyoxalase_II"/>
</dbReference>
<dbReference type="Proteomes" id="UP000229370">
    <property type="component" value="Unassembled WGS sequence"/>
</dbReference>
<reference evidence="7" key="1">
    <citation type="submission" date="2017-09" db="EMBL/GenBank/DDBJ databases">
        <title>Depth-based differentiation of microbial function through sediment-hosted aquifers and enrichment of novel symbionts in the deep terrestrial subsurface.</title>
        <authorList>
            <person name="Probst A.J."/>
            <person name="Ladd B."/>
            <person name="Jarett J.K."/>
            <person name="Geller-Mcgrath D.E."/>
            <person name="Sieber C.M.K."/>
            <person name="Emerson J.B."/>
            <person name="Anantharaman K."/>
            <person name="Thomas B.C."/>
            <person name="Malmstrom R."/>
            <person name="Stieglmeier M."/>
            <person name="Klingl A."/>
            <person name="Woyke T."/>
            <person name="Ryan C.M."/>
            <person name="Banfield J.F."/>
        </authorList>
    </citation>
    <scope>NUCLEOTIDE SEQUENCE [LARGE SCALE GENOMIC DNA]</scope>
</reference>
<protein>
    <submittedName>
        <fullName evidence="6">MBL fold hydrolase</fullName>
    </submittedName>
</protein>